<protein>
    <submittedName>
        <fullName evidence="2">Uncharacterized protein</fullName>
    </submittedName>
</protein>
<evidence type="ECO:0000313" key="3">
    <source>
        <dbReference type="Proteomes" id="UP000289946"/>
    </source>
</evidence>
<feature type="transmembrane region" description="Helical" evidence="1">
    <location>
        <begin position="173"/>
        <end position="195"/>
    </location>
</feature>
<dbReference type="RefSeq" id="WP_128942566.1">
    <property type="nucleotide sequence ID" value="NZ_RDRA01000029.1"/>
</dbReference>
<evidence type="ECO:0000256" key="1">
    <source>
        <dbReference type="SAM" id="Phobius"/>
    </source>
</evidence>
<keyword evidence="3" id="KW-1185">Reference proteome</keyword>
<keyword evidence="1" id="KW-1133">Transmembrane helix</keyword>
<evidence type="ECO:0000313" key="2">
    <source>
        <dbReference type="EMBL" id="RXG87357.1"/>
    </source>
</evidence>
<keyword evidence="1" id="KW-0812">Transmembrane</keyword>
<reference evidence="2 3" key="1">
    <citation type="submission" date="2018-10" db="EMBL/GenBank/DDBJ databases">
        <title>Bradyrhizobium sp. nov., isolated from effective nodules of peanut in China.</title>
        <authorList>
            <person name="Li Y."/>
        </authorList>
    </citation>
    <scope>NUCLEOTIDE SEQUENCE [LARGE SCALE GENOMIC DNA]</scope>
    <source>
        <strain evidence="2 3">CCBAU 51781</strain>
    </source>
</reference>
<dbReference type="Proteomes" id="UP000289946">
    <property type="component" value="Unassembled WGS sequence"/>
</dbReference>
<dbReference type="EMBL" id="RDRA01000029">
    <property type="protein sequence ID" value="RXG87357.1"/>
    <property type="molecule type" value="Genomic_DNA"/>
</dbReference>
<organism evidence="2 3">
    <name type="scientific">Bradyrhizobium zhanjiangense</name>
    <dbReference type="NCBI Taxonomy" id="1325107"/>
    <lineage>
        <taxon>Bacteria</taxon>
        <taxon>Pseudomonadati</taxon>
        <taxon>Pseudomonadota</taxon>
        <taxon>Alphaproteobacteria</taxon>
        <taxon>Hyphomicrobiales</taxon>
        <taxon>Nitrobacteraceae</taxon>
        <taxon>Bradyrhizobium</taxon>
    </lineage>
</organism>
<sequence length="199" mass="21571">MRSAIFQTVLGRLSALLLGLALFAGGFWSWETAPWYLVPQRYYVTVSPDLTSMARAGRPFDIGSSFHRSLLVSGPFSMPFGADPDVNTLLMERGADPASPIQAINAKDYSRDCGFIEDKTQSERAVWRGARLCNGGNLTGEVLQAALVEFHEKTDAEIANYSVAIVRNAATKIGIALSIALAALLVVTAMMWVMAGRLL</sequence>
<proteinExistence type="predicted"/>
<name>A0ABY0D9Z8_9BRAD</name>
<accession>A0ABY0D9Z8</accession>
<keyword evidence="1" id="KW-0472">Membrane</keyword>
<gene>
    <name evidence="2" type="ORF">EAS62_36060</name>
</gene>
<comment type="caution">
    <text evidence="2">The sequence shown here is derived from an EMBL/GenBank/DDBJ whole genome shotgun (WGS) entry which is preliminary data.</text>
</comment>